<name>A0AAW0FFQ2_9APHY</name>
<accession>A0AAW0FFQ2</accession>
<dbReference type="EMBL" id="JASBNA010000080">
    <property type="protein sequence ID" value="KAK7677915.1"/>
    <property type="molecule type" value="Genomic_DNA"/>
</dbReference>
<keyword evidence="3" id="KW-1185">Reference proteome</keyword>
<gene>
    <name evidence="2" type="ORF">QCA50_019105</name>
</gene>
<evidence type="ECO:0000313" key="2">
    <source>
        <dbReference type="EMBL" id="KAK7677915.1"/>
    </source>
</evidence>
<sequence>MPISHTSPQSCFPSSELYIHLYFDSASASPRDPFSRLSISTVSKPISCLEGRIQLPSPPNIKLPGSSILLSVHSIRSSHLHVESVYDARLLARLQTTYGPPDKSPRAPKIPFTPRP</sequence>
<comment type="caution">
    <text evidence="2">The sequence shown here is derived from an EMBL/GenBank/DDBJ whole genome shotgun (WGS) entry which is preliminary data.</text>
</comment>
<dbReference type="Proteomes" id="UP001385951">
    <property type="component" value="Unassembled WGS sequence"/>
</dbReference>
<protein>
    <submittedName>
        <fullName evidence="2">Uncharacterized protein</fullName>
    </submittedName>
</protein>
<feature type="region of interest" description="Disordered" evidence="1">
    <location>
        <begin position="96"/>
        <end position="116"/>
    </location>
</feature>
<evidence type="ECO:0000313" key="3">
    <source>
        <dbReference type="Proteomes" id="UP001385951"/>
    </source>
</evidence>
<organism evidence="2 3">
    <name type="scientific">Cerrena zonata</name>
    <dbReference type="NCBI Taxonomy" id="2478898"/>
    <lineage>
        <taxon>Eukaryota</taxon>
        <taxon>Fungi</taxon>
        <taxon>Dikarya</taxon>
        <taxon>Basidiomycota</taxon>
        <taxon>Agaricomycotina</taxon>
        <taxon>Agaricomycetes</taxon>
        <taxon>Polyporales</taxon>
        <taxon>Cerrenaceae</taxon>
        <taxon>Cerrena</taxon>
    </lineage>
</organism>
<proteinExistence type="predicted"/>
<evidence type="ECO:0000256" key="1">
    <source>
        <dbReference type="SAM" id="MobiDB-lite"/>
    </source>
</evidence>
<reference evidence="2 3" key="1">
    <citation type="submission" date="2022-09" db="EMBL/GenBank/DDBJ databases">
        <authorList>
            <person name="Palmer J.M."/>
        </authorList>
    </citation>
    <scope>NUCLEOTIDE SEQUENCE [LARGE SCALE GENOMIC DNA]</scope>
    <source>
        <strain evidence="2 3">DSM 7382</strain>
    </source>
</reference>
<dbReference type="AlphaFoldDB" id="A0AAW0FFQ2"/>